<name>A0A0J8XXD2_9GAMM</name>
<sequence length="106" mass="12032">MKLIKTLSLALIVLATNAYAITDASKVGANAGAMVYCYDHVASSDQRSKYQVLKLQSYEQYKDLPSNERARALLMKKAAEDGDYLGDRLDKRRCDSLRKMLYIQYN</sequence>
<keyword evidence="3" id="KW-1185">Reference proteome</keyword>
<dbReference type="OrthoDB" id="5891035at2"/>
<keyword evidence="1" id="KW-0732">Signal</keyword>
<protein>
    <submittedName>
        <fullName evidence="2">Uncharacterized protein</fullName>
    </submittedName>
</protein>
<feature type="signal peptide" evidence="1">
    <location>
        <begin position="1"/>
        <end position="20"/>
    </location>
</feature>
<gene>
    <name evidence="2" type="ORF">C9I94_17485</name>
</gene>
<proteinExistence type="predicted"/>
<comment type="caution">
    <text evidence="2">The sequence shown here is derived from an EMBL/GenBank/DDBJ whole genome shotgun (WGS) entry which is preliminary data.</text>
</comment>
<dbReference type="Proteomes" id="UP000240481">
    <property type="component" value="Unassembled WGS sequence"/>
</dbReference>
<accession>A0A0J8XXD2</accession>
<dbReference type="EMBL" id="PYLZ01000010">
    <property type="protein sequence ID" value="PSW22972.1"/>
    <property type="molecule type" value="Genomic_DNA"/>
</dbReference>
<feature type="chain" id="PRO_5030009256" evidence="1">
    <location>
        <begin position="21"/>
        <end position="106"/>
    </location>
</feature>
<dbReference type="RefSeq" id="WP_107302932.1">
    <property type="nucleotide sequence ID" value="NZ_AP024853.1"/>
</dbReference>
<evidence type="ECO:0000313" key="2">
    <source>
        <dbReference type="EMBL" id="PSW22972.1"/>
    </source>
</evidence>
<organism evidence="2 3">
    <name type="scientific">Photobacterium swingsii</name>
    <dbReference type="NCBI Taxonomy" id="680026"/>
    <lineage>
        <taxon>Bacteria</taxon>
        <taxon>Pseudomonadati</taxon>
        <taxon>Pseudomonadota</taxon>
        <taxon>Gammaproteobacteria</taxon>
        <taxon>Vibrionales</taxon>
        <taxon>Vibrionaceae</taxon>
        <taxon>Photobacterium</taxon>
    </lineage>
</organism>
<reference evidence="2 3" key="1">
    <citation type="submission" date="2018-01" db="EMBL/GenBank/DDBJ databases">
        <title>Whole genome sequencing of Histamine producing bacteria.</title>
        <authorList>
            <person name="Butler K."/>
        </authorList>
    </citation>
    <scope>NUCLEOTIDE SEQUENCE [LARGE SCALE GENOMIC DNA]</scope>
    <source>
        <strain evidence="2 3">DSM 24669</strain>
    </source>
</reference>
<dbReference type="AlphaFoldDB" id="A0A0J8XXD2"/>
<evidence type="ECO:0000256" key="1">
    <source>
        <dbReference type="SAM" id="SignalP"/>
    </source>
</evidence>
<evidence type="ECO:0000313" key="3">
    <source>
        <dbReference type="Proteomes" id="UP000240481"/>
    </source>
</evidence>